<dbReference type="PANTHER" id="PTHR42678">
    <property type="entry name" value="AMIDASE"/>
    <property type="match status" value="1"/>
</dbReference>
<gene>
    <name evidence="2" type="ORF">METZ01_LOCUS29171</name>
</gene>
<accession>A0A381QE11</accession>
<dbReference type="PANTHER" id="PTHR42678:SF34">
    <property type="entry name" value="OS04G0183300 PROTEIN"/>
    <property type="match status" value="1"/>
</dbReference>
<dbReference type="EMBL" id="UINC01001273">
    <property type="protein sequence ID" value="SUZ76317.1"/>
    <property type="molecule type" value="Genomic_DNA"/>
</dbReference>
<protein>
    <recommendedName>
        <fullName evidence="1">Amidase domain-containing protein</fullName>
    </recommendedName>
</protein>
<dbReference type="InterPro" id="IPR036928">
    <property type="entry name" value="AS_sf"/>
</dbReference>
<dbReference type="Pfam" id="PF01425">
    <property type="entry name" value="Amidase"/>
    <property type="match status" value="1"/>
</dbReference>
<evidence type="ECO:0000313" key="2">
    <source>
        <dbReference type="EMBL" id="SUZ76317.1"/>
    </source>
</evidence>
<proteinExistence type="predicted"/>
<name>A0A381QE11_9ZZZZ</name>
<sequence length="579" mass="62532">MPLPGLTRAIVLCYSRRRIEVAELVRLFEKADIWRLAFPESSERGVTMSTARCVWRTTLLLGLFMGLYAPVTNALSAQILGLSEATIEDINAAFNSGTLTSERLVELYLARIQAYDQDGPRLNAVLWLNDQALETARILDEERRLSGPRSPLHGIPVALKDNIDTADMPTTAGSLLLAGSLPPDDAFIVEKLRNAGAIILAKLNMSELASGVTMSSVGGFIRNPHDTERSPAGSSGGTGAAIAAAFAQLGIGTDTGGSVRGPTTANGIAGLKPTHGLLSRDGIVPLALSFDMAGPMARHVYDVAAMLGVMTGIDPEDAATSKSADRFETNYTQFLDVSALGDARIGVARDFLGQDTEVDWILEASLEAMRAEGATVVDVYFPQWLLDIKGDWYTTIRWREFRAQIPEYLATIGPEYPKTLKEMVERSMEITSLTPEGGTPNPTRWSLLRQEEESGTLDDHEYIAMKNYGLPMVQSIVAGLMDAQNLDVIVYPTSPTRPSLVNGGGGGVSATNIANLTGFPDLIVPGGFTSDQLPVGISFLGRPFSEPRLFGLGYAFEQATKVRRDPKMTPPLLGEEIRR</sequence>
<feature type="domain" description="Amidase" evidence="1">
    <location>
        <begin position="104"/>
        <end position="549"/>
    </location>
</feature>
<reference evidence="2" key="1">
    <citation type="submission" date="2018-05" db="EMBL/GenBank/DDBJ databases">
        <authorList>
            <person name="Lanie J.A."/>
            <person name="Ng W.-L."/>
            <person name="Kazmierczak K.M."/>
            <person name="Andrzejewski T.M."/>
            <person name="Davidsen T.M."/>
            <person name="Wayne K.J."/>
            <person name="Tettelin H."/>
            <person name="Glass J.I."/>
            <person name="Rusch D."/>
            <person name="Podicherti R."/>
            <person name="Tsui H.-C.T."/>
            <person name="Winkler M.E."/>
        </authorList>
    </citation>
    <scope>NUCLEOTIDE SEQUENCE</scope>
</reference>
<organism evidence="2">
    <name type="scientific">marine metagenome</name>
    <dbReference type="NCBI Taxonomy" id="408172"/>
    <lineage>
        <taxon>unclassified sequences</taxon>
        <taxon>metagenomes</taxon>
        <taxon>ecological metagenomes</taxon>
    </lineage>
</organism>
<dbReference type="InterPro" id="IPR023631">
    <property type="entry name" value="Amidase_dom"/>
</dbReference>
<dbReference type="AlphaFoldDB" id="A0A381QE11"/>
<evidence type="ECO:0000259" key="1">
    <source>
        <dbReference type="Pfam" id="PF01425"/>
    </source>
</evidence>
<dbReference type="Gene3D" id="3.90.1300.10">
    <property type="entry name" value="Amidase signature (AS) domain"/>
    <property type="match status" value="1"/>
</dbReference>
<dbReference type="SUPFAM" id="SSF75304">
    <property type="entry name" value="Amidase signature (AS) enzymes"/>
    <property type="match status" value="1"/>
</dbReference>